<sequence>MFEFTHLDHLAASLTTFHATILRINSQQPLRVIVALQSCPSMDDYIIQEAELLFLRQISVKFLIEQPVTKKEINDHQANLIICNYDLHVNEDFPCPIHRLPNIPT</sequence>
<protein>
    <submittedName>
        <fullName evidence="1">Uncharacterized protein</fullName>
    </submittedName>
</protein>
<evidence type="ECO:0000313" key="1">
    <source>
        <dbReference type="EMBL" id="BBM15847.1"/>
    </source>
</evidence>
<proteinExistence type="predicted"/>
<dbReference type="EMBL" id="AP019810">
    <property type="protein sequence ID" value="BBM15847.1"/>
    <property type="molecule type" value="Genomic_DNA"/>
</dbReference>
<dbReference type="Proteomes" id="UP000509460">
    <property type="component" value="Chromosome"/>
</dbReference>
<name>A0AAI8WER4_ENTMU</name>
<gene>
    <name evidence="1" type="ORF">EM151A_2686</name>
</gene>
<organism evidence="1 2">
    <name type="scientific">Enterococcus mundtii</name>
    <dbReference type="NCBI Taxonomy" id="53346"/>
    <lineage>
        <taxon>Bacteria</taxon>
        <taxon>Bacillati</taxon>
        <taxon>Bacillota</taxon>
        <taxon>Bacilli</taxon>
        <taxon>Lactobacillales</taxon>
        <taxon>Enterococcaceae</taxon>
        <taxon>Enterococcus</taxon>
    </lineage>
</organism>
<accession>A0AAI8WER4</accession>
<dbReference type="RefSeq" id="WP_232092491.1">
    <property type="nucleotide sequence ID" value="NZ_AP019810.1"/>
</dbReference>
<reference evidence="1 2" key="1">
    <citation type="submission" date="2019-07" db="EMBL/GenBank/DDBJ databases">
        <title>antibiotic susceptibility of plant-derived lactic acid bacteria.</title>
        <authorList>
            <person name="Sugiyama M."/>
            <person name="Noda M."/>
        </authorList>
    </citation>
    <scope>NUCLEOTIDE SEQUENCE [LARGE SCALE GENOMIC DNA]</scope>
    <source>
        <strain evidence="1 2">15-1A</strain>
    </source>
</reference>
<evidence type="ECO:0000313" key="2">
    <source>
        <dbReference type="Proteomes" id="UP000509460"/>
    </source>
</evidence>
<dbReference type="AlphaFoldDB" id="A0AAI8WER4"/>